<comment type="caution">
    <text evidence="1">The sequence shown here is derived from an EMBL/GenBank/DDBJ whole genome shotgun (WGS) entry which is preliminary data.</text>
</comment>
<proteinExistence type="predicted"/>
<dbReference type="RefSeq" id="WP_209809730.1">
    <property type="nucleotide sequence ID" value="NZ_JAGGKT010000003.1"/>
</dbReference>
<name>A0ABS4GMY7_9BACL</name>
<organism evidence="1 2">
    <name type="scientific">Ammoniphilus resinae</name>
    <dbReference type="NCBI Taxonomy" id="861532"/>
    <lineage>
        <taxon>Bacteria</taxon>
        <taxon>Bacillati</taxon>
        <taxon>Bacillota</taxon>
        <taxon>Bacilli</taxon>
        <taxon>Bacillales</taxon>
        <taxon>Paenibacillaceae</taxon>
        <taxon>Aneurinibacillus group</taxon>
        <taxon>Ammoniphilus</taxon>
    </lineage>
</organism>
<reference evidence="1 2" key="1">
    <citation type="submission" date="2021-03" db="EMBL/GenBank/DDBJ databases">
        <title>Genomic Encyclopedia of Type Strains, Phase IV (KMG-IV): sequencing the most valuable type-strain genomes for metagenomic binning, comparative biology and taxonomic classification.</title>
        <authorList>
            <person name="Goeker M."/>
        </authorList>
    </citation>
    <scope>NUCLEOTIDE SEQUENCE [LARGE SCALE GENOMIC DNA]</scope>
    <source>
        <strain evidence="1 2">DSM 24738</strain>
    </source>
</reference>
<evidence type="ECO:0000313" key="2">
    <source>
        <dbReference type="Proteomes" id="UP001519343"/>
    </source>
</evidence>
<evidence type="ECO:0000313" key="1">
    <source>
        <dbReference type="EMBL" id="MBP1931640.1"/>
    </source>
</evidence>
<keyword evidence="2" id="KW-1185">Reference proteome</keyword>
<sequence>MRYVGEIRLSKSDHLLYYFEDGPYKDVLGFLRELTNNEPKYIRSVRAWSVPLPKLSKKALSEKLEEKGWLCDIS</sequence>
<dbReference type="Proteomes" id="UP001519343">
    <property type="component" value="Unassembled WGS sequence"/>
</dbReference>
<dbReference type="EMBL" id="JAGGKT010000003">
    <property type="protein sequence ID" value="MBP1931640.1"/>
    <property type="molecule type" value="Genomic_DNA"/>
</dbReference>
<accession>A0ABS4GMY7</accession>
<gene>
    <name evidence="1" type="ORF">J2Z37_001641</name>
</gene>
<protein>
    <submittedName>
        <fullName evidence="1">Uncharacterized protein</fullName>
    </submittedName>
</protein>